<keyword evidence="15" id="KW-0732">Signal</keyword>
<dbReference type="GO" id="GO:0005576">
    <property type="term" value="C:extracellular region"/>
    <property type="evidence" value="ECO:0007669"/>
    <property type="project" value="TreeGrafter"/>
</dbReference>
<feature type="signal peptide" evidence="15">
    <location>
        <begin position="1"/>
        <end position="21"/>
    </location>
</feature>
<keyword evidence="4" id="KW-0134">Cell wall</keyword>
<dbReference type="EMBL" id="KZ824776">
    <property type="protein sequence ID" value="RAH85076.1"/>
    <property type="molecule type" value="Genomic_DNA"/>
</dbReference>
<keyword evidence="7" id="KW-0146">Chitin degradation</keyword>
<dbReference type="AlphaFoldDB" id="A0A8T8XA70"/>
<keyword evidence="6 13" id="KW-0378">Hydrolase</keyword>
<dbReference type="PROSITE" id="PS51910">
    <property type="entry name" value="GH18_2"/>
    <property type="match status" value="1"/>
</dbReference>
<dbReference type="RefSeq" id="XP_025530970.1">
    <property type="nucleotide sequence ID" value="XM_025674269.1"/>
</dbReference>
<sequence>MLFQSLLAWTAALASLGGAYAKLDLSSPNNVAVYWGQNSYRGSGNLAQQNLSYYCDDPNIDVLILAFVMRVNGAGGVPEYDFADTSKACPLFNGTNLPNCPQIGNDITTCQKKGKTVILSIGGATYSEGGFASDAAAQAGADLVWQTFGPPPVNSSSSSSSSSSTTTKPPLRPFGNASVDGFDFDFEATVNKMAPFANRLRALANTDPSKQYFLTAAPQCPYPDLADQEILNGPVSIDAVWVQFYNNPCGLTSFQPGQTTQPSFNFAQWDTWAKTVSQNKNVKVLVGAPANTGAAGSGYVSISQLQQVIQYARTFKSFGGVMLWDVTQAYGNPGYLSGIRSALTQSTSRIYHKFRFPAHPRPNFGVSCAMKYDTATIVDWTRPSQPSRRRATQPTNTSYFRAQDVDGTAYTARKSRVGHGLPSVPGAAGSLGPGGALVPVVRPTLSAGDPGAAAGPDVVGQRAVLETHTLTTEYPDWRAQLAAWDVAEGRR</sequence>
<dbReference type="Pfam" id="PF00704">
    <property type="entry name" value="Glyco_hydro_18"/>
    <property type="match status" value="1"/>
</dbReference>
<dbReference type="PANTHER" id="PTHR45708">
    <property type="entry name" value="ENDOCHITINASE"/>
    <property type="match status" value="1"/>
</dbReference>
<evidence type="ECO:0000256" key="15">
    <source>
        <dbReference type="SAM" id="SignalP"/>
    </source>
</evidence>
<evidence type="ECO:0000256" key="7">
    <source>
        <dbReference type="ARBA" id="ARBA00023024"/>
    </source>
</evidence>
<evidence type="ECO:0000256" key="3">
    <source>
        <dbReference type="ARBA" id="ARBA00012729"/>
    </source>
</evidence>
<evidence type="ECO:0000256" key="5">
    <source>
        <dbReference type="ARBA" id="ARBA00022669"/>
    </source>
</evidence>
<comment type="catalytic activity">
    <reaction evidence="1">
        <text>Random endo-hydrolysis of N-acetyl-beta-D-glucosaminide (1-&gt;4)-beta-linkages in chitin and chitodextrins.</text>
        <dbReference type="EC" id="3.2.1.14"/>
    </reaction>
</comment>
<dbReference type="PANTHER" id="PTHR45708:SF63">
    <property type="entry name" value="III CHITINASE, PUTATIVE (AFU_ORTHOLOGUE AFUA_5G03530)-RELATED"/>
    <property type="match status" value="1"/>
</dbReference>
<accession>A0A8T8XA70</accession>
<evidence type="ECO:0000256" key="12">
    <source>
        <dbReference type="ARBA" id="ARBA00025727"/>
    </source>
</evidence>
<evidence type="ECO:0000256" key="14">
    <source>
        <dbReference type="SAM" id="MobiDB-lite"/>
    </source>
</evidence>
<keyword evidence="10" id="KW-0624">Polysaccharide degradation</keyword>
<dbReference type="InterPro" id="IPR001223">
    <property type="entry name" value="Glyco_hydro18_cat"/>
</dbReference>
<protein>
    <recommendedName>
        <fullName evidence="3">chitinase</fullName>
        <ecNumber evidence="3">3.2.1.14</ecNumber>
    </recommendedName>
</protein>
<name>A0A8T8XA70_ASPJA</name>
<comment type="similarity">
    <text evidence="12">Belongs to the glycosyl hydrolase 18 family. Chitinase class III subfamily.</text>
</comment>
<feature type="domain" description="GH18" evidence="16">
    <location>
        <begin position="29"/>
        <end position="346"/>
    </location>
</feature>
<dbReference type="GO" id="GO:0000272">
    <property type="term" value="P:polysaccharide catabolic process"/>
    <property type="evidence" value="ECO:0007669"/>
    <property type="project" value="UniProtKB-KW"/>
</dbReference>
<dbReference type="InterPro" id="IPR017853">
    <property type="entry name" value="GH"/>
</dbReference>
<evidence type="ECO:0000256" key="10">
    <source>
        <dbReference type="ARBA" id="ARBA00023326"/>
    </source>
</evidence>
<evidence type="ECO:0000256" key="2">
    <source>
        <dbReference type="ARBA" id="ARBA00004191"/>
    </source>
</evidence>
<evidence type="ECO:0000256" key="6">
    <source>
        <dbReference type="ARBA" id="ARBA00022801"/>
    </source>
</evidence>
<evidence type="ECO:0000256" key="9">
    <source>
        <dbReference type="ARBA" id="ARBA00023295"/>
    </source>
</evidence>
<evidence type="ECO:0000259" key="16">
    <source>
        <dbReference type="PROSITE" id="PS51910"/>
    </source>
</evidence>
<evidence type="ECO:0000313" key="17">
    <source>
        <dbReference type="EMBL" id="RAH85076.1"/>
    </source>
</evidence>
<comment type="subcellular location">
    <subcellularLocation>
        <location evidence="2">Secreted</location>
        <location evidence="2">Cell wall</location>
    </subcellularLocation>
</comment>
<feature type="region of interest" description="Disordered" evidence="14">
    <location>
        <begin position="151"/>
        <end position="172"/>
    </location>
</feature>
<dbReference type="InterPro" id="IPR050542">
    <property type="entry name" value="Glycosyl_Hydrlase18_Chitinase"/>
</dbReference>
<dbReference type="GO" id="GO:0008061">
    <property type="term" value="F:chitin binding"/>
    <property type="evidence" value="ECO:0007669"/>
    <property type="project" value="UniProtKB-KW"/>
</dbReference>
<organism evidence="17 18">
    <name type="scientific">Aspergillus japonicus CBS 114.51</name>
    <dbReference type="NCBI Taxonomy" id="1448312"/>
    <lineage>
        <taxon>Eukaryota</taxon>
        <taxon>Fungi</taxon>
        <taxon>Dikarya</taxon>
        <taxon>Ascomycota</taxon>
        <taxon>Pezizomycotina</taxon>
        <taxon>Eurotiomycetes</taxon>
        <taxon>Eurotiomycetidae</taxon>
        <taxon>Eurotiales</taxon>
        <taxon>Aspergillaceae</taxon>
        <taxon>Aspergillus</taxon>
        <taxon>Aspergillus subgen. Circumdati</taxon>
    </lineage>
</organism>
<dbReference type="EC" id="3.2.1.14" evidence="3"/>
<dbReference type="PROSITE" id="PS01095">
    <property type="entry name" value="GH18_1"/>
    <property type="match status" value="1"/>
</dbReference>
<dbReference type="GeneID" id="37177961"/>
<dbReference type="GO" id="GO:0008843">
    <property type="term" value="F:endochitinase activity"/>
    <property type="evidence" value="ECO:0007669"/>
    <property type="project" value="UniProtKB-EC"/>
</dbReference>
<evidence type="ECO:0000256" key="1">
    <source>
        <dbReference type="ARBA" id="ARBA00000822"/>
    </source>
</evidence>
<keyword evidence="5" id="KW-0147">Chitin-binding</keyword>
<feature type="chain" id="PRO_5035799525" description="chitinase" evidence="15">
    <location>
        <begin position="22"/>
        <end position="491"/>
    </location>
</feature>
<keyword evidence="4" id="KW-0964">Secreted</keyword>
<evidence type="ECO:0000256" key="8">
    <source>
        <dbReference type="ARBA" id="ARBA00023277"/>
    </source>
</evidence>
<keyword evidence="8" id="KW-0119">Carbohydrate metabolism</keyword>
<feature type="compositionally biased region" description="Low complexity" evidence="14">
    <location>
        <begin position="155"/>
        <end position="167"/>
    </location>
</feature>
<dbReference type="InterPro" id="IPR045321">
    <property type="entry name" value="Cts1-like"/>
</dbReference>
<dbReference type="GO" id="GO:0006032">
    <property type="term" value="P:chitin catabolic process"/>
    <property type="evidence" value="ECO:0007669"/>
    <property type="project" value="UniProtKB-KW"/>
</dbReference>
<keyword evidence="18" id="KW-1185">Reference proteome</keyword>
<dbReference type="CDD" id="cd02877">
    <property type="entry name" value="GH18_hevamine_XipI_class_III"/>
    <property type="match status" value="1"/>
</dbReference>
<keyword evidence="9 13" id="KW-0326">Glycosidase</keyword>
<dbReference type="Gene3D" id="3.20.20.80">
    <property type="entry name" value="Glycosidases"/>
    <property type="match status" value="1"/>
</dbReference>
<dbReference type="Proteomes" id="UP000249497">
    <property type="component" value="Unassembled WGS sequence"/>
</dbReference>
<dbReference type="InterPro" id="IPR001579">
    <property type="entry name" value="Glyco_hydro_18_chit_AS"/>
</dbReference>
<dbReference type="OrthoDB" id="2425929at2759"/>
<gene>
    <name evidence="17" type="ORF">BO86DRAFT_407465</name>
</gene>
<evidence type="ECO:0000313" key="18">
    <source>
        <dbReference type="Proteomes" id="UP000249497"/>
    </source>
</evidence>
<dbReference type="SUPFAM" id="SSF51445">
    <property type="entry name" value="(Trans)glycosidases"/>
    <property type="match status" value="1"/>
</dbReference>
<proteinExistence type="inferred from homology"/>
<evidence type="ECO:0000256" key="4">
    <source>
        <dbReference type="ARBA" id="ARBA00022512"/>
    </source>
</evidence>
<dbReference type="FunFam" id="3.20.20.80:FF:000145">
    <property type="entry name" value="Class III chitinase, putative"/>
    <property type="match status" value="1"/>
</dbReference>
<comment type="function">
    <text evidence="11">GPI-anchored chitinase involved in the degradation of chitin, a component of the cell walls of fungi and exoskeletal elements of some animals (including worms and arthropods). Required to reshape the cell wall at the sites where cell wall remodeling and/or cell wall maturation actively take place such as sites of conidia formation.</text>
</comment>
<evidence type="ECO:0000256" key="11">
    <source>
        <dbReference type="ARBA" id="ARBA00024658"/>
    </source>
</evidence>
<reference evidence="17 18" key="1">
    <citation type="submission" date="2018-02" db="EMBL/GenBank/DDBJ databases">
        <title>The genomes of Aspergillus section Nigri reveals drivers in fungal speciation.</title>
        <authorList>
            <consortium name="DOE Joint Genome Institute"/>
            <person name="Vesth T.C."/>
            <person name="Nybo J."/>
            <person name="Theobald S."/>
            <person name="Brandl J."/>
            <person name="Frisvad J.C."/>
            <person name="Nielsen K.F."/>
            <person name="Lyhne E.K."/>
            <person name="Kogle M.E."/>
            <person name="Kuo A."/>
            <person name="Riley R."/>
            <person name="Clum A."/>
            <person name="Nolan M."/>
            <person name="Lipzen A."/>
            <person name="Salamov A."/>
            <person name="Henrissat B."/>
            <person name="Wiebenga A."/>
            <person name="De vries R.P."/>
            <person name="Grigoriev I.V."/>
            <person name="Mortensen U.H."/>
            <person name="Andersen M.R."/>
            <person name="Baker S.E."/>
        </authorList>
    </citation>
    <scope>NUCLEOTIDE SEQUENCE [LARGE SCALE GENOMIC DNA]</scope>
    <source>
        <strain evidence="17 18">CBS 114.51</strain>
    </source>
</reference>
<evidence type="ECO:0000256" key="13">
    <source>
        <dbReference type="RuleBase" id="RU000489"/>
    </source>
</evidence>